<evidence type="ECO:0000313" key="2">
    <source>
        <dbReference type="Proteomes" id="UP000054538"/>
    </source>
</evidence>
<dbReference type="HOGENOM" id="CLU_2688513_0_0_1"/>
<keyword evidence="2" id="KW-1185">Reference proteome</keyword>
<accession>A0A0D0CZV7</accession>
<name>A0A0D0CZV7_9AGAM</name>
<dbReference type="AlphaFoldDB" id="A0A0D0CZV7"/>
<reference evidence="2" key="2">
    <citation type="submission" date="2015-01" db="EMBL/GenBank/DDBJ databases">
        <title>Evolutionary Origins and Diversification of the Mycorrhizal Mutualists.</title>
        <authorList>
            <consortium name="DOE Joint Genome Institute"/>
            <consortium name="Mycorrhizal Genomics Consortium"/>
            <person name="Kohler A."/>
            <person name="Kuo A."/>
            <person name="Nagy L.G."/>
            <person name="Floudas D."/>
            <person name="Copeland A."/>
            <person name="Barry K.W."/>
            <person name="Cichocki N."/>
            <person name="Veneault-Fourrey C."/>
            <person name="LaButti K."/>
            <person name="Lindquist E.A."/>
            <person name="Lipzen A."/>
            <person name="Lundell T."/>
            <person name="Morin E."/>
            <person name="Murat C."/>
            <person name="Riley R."/>
            <person name="Ohm R."/>
            <person name="Sun H."/>
            <person name="Tunlid A."/>
            <person name="Henrissat B."/>
            <person name="Grigoriev I.V."/>
            <person name="Hibbett D.S."/>
            <person name="Martin F."/>
        </authorList>
    </citation>
    <scope>NUCLEOTIDE SEQUENCE [LARGE SCALE GENOMIC DNA]</scope>
    <source>
        <strain evidence="2">Ve08.2h10</strain>
    </source>
</reference>
<protein>
    <submittedName>
        <fullName evidence="1">Uncharacterized protein</fullName>
    </submittedName>
</protein>
<evidence type="ECO:0000313" key="1">
    <source>
        <dbReference type="EMBL" id="KIK76821.1"/>
    </source>
</evidence>
<dbReference type="Proteomes" id="UP000054538">
    <property type="component" value="Unassembled WGS sequence"/>
</dbReference>
<organism evidence="1 2">
    <name type="scientific">Paxillus rubicundulus Ve08.2h10</name>
    <dbReference type="NCBI Taxonomy" id="930991"/>
    <lineage>
        <taxon>Eukaryota</taxon>
        <taxon>Fungi</taxon>
        <taxon>Dikarya</taxon>
        <taxon>Basidiomycota</taxon>
        <taxon>Agaricomycotina</taxon>
        <taxon>Agaricomycetes</taxon>
        <taxon>Agaricomycetidae</taxon>
        <taxon>Boletales</taxon>
        <taxon>Paxilineae</taxon>
        <taxon>Paxillaceae</taxon>
        <taxon>Paxillus</taxon>
    </lineage>
</organism>
<gene>
    <name evidence="1" type="ORF">PAXRUDRAFT_410196</name>
</gene>
<sequence>MAIALHGDESKQTDDMSICIPKGATIRISTQGKGIIKKAGKSLYVKENIRLPVASFNAFVIVPTGGVQSCHAIW</sequence>
<proteinExistence type="predicted"/>
<reference evidence="1 2" key="1">
    <citation type="submission" date="2014-04" db="EMBL/GenBank/DDBJ databases">
        <authorList>
            <consortium name="DOE Joint Genome Institute"/>
            <person name="Kuo A."/>
            <person name="Kohler A."/>
            <person name="Jargeat P."/>
            <person name="Nagy L.G."/>
            <person name="Floudas D."/>
            <person name="Copeland A."/>
            <person name="Barry K.W."/>
            <person name="Cichocki N."/>
            <person name="Veneault-Fourrey C."/>
            <person name="LaButti K."/>
            <person name="Lindquist E.A."/>
            <person name="Lipzen A."/>
            <person name="Lundell T."/>
            <person name="Morin E."/>
            <person name="Murat C."/>
            <person name="Sun H."/>
            <person name="Tunlid A."/>
            <person name="Henrissat B."/>
            <person name="Grigoriev I.V."/>
            <person name="Hibbett D.S."/>
            <person name="Martin F."/>
            <person name="Nordberg H.P."/>
            <person name="Cantor M.N."/>
            <person name="Hua S.X."/>
        </authorList>
    </citation>
    <scope>NUCLEOTIDE SEQUENCE [LARGE SCALE GENOMIC DNA]</scope>
    <source>
        <strain evidence="1 2">Ve08.2h10</strain>
    </source>
</reference>
<dbReference type="EMBL" id="KN827276">
    <property type="protein sequence ID" value="KIK76821.1"/>
    <property type="molecule type" value="Genomic_DNA"/>
</dbReference>
<dbReference type="InParanoid" id="A0A0D0CZV7"/>